<keyword evidence="3" id="KW-0472">Membrane</keyword>
<dbReference type="Pfam" id="PF13306">
    <property type="entry name" value="LRR_5"/>
    <property type="match status" value="2"/>
</dbReference>
<gene>
    <name evidence="4" type="ORF">ETP43_14105</name>
</gene>
<organism evidence="4 5">
    <name type="scientific">Blautia faecicola</name>
    <dbReference type="NCBI Taxonomy" id="2509240"/>
    <lineage>
        <taxon>Bacteria</taxon>
        <taxon>Bacillati</taxon>
        <taxon>Bacillota</taxon>
        <taxon>Clostridia</taxon>
        <taxon>Lachnospirales</taxon>
        <taxon>Lachnospiraceae</taxon>
        <taxon>Blautia</taxon>
    </lineage>
</organism>
<dbReference type="InterPro" id="IPR042229">
    <property type="entry name" value="Listeria/Bacterioides_rpt_sf"/>
</dbReference>
<reference evidence="4 5" key="1">
    <citation type="submission" date="2019-01" db="EMBL/GenBank/DDBJ databases">
        <title>Blautia sp. nov. KGMB01111 isolated human feces.</title>
        <authorList>
            <person name="Park J.-E."/>
            <person name="Kim J.-S."/>
            <person name="Park S.-H."/>
        </authorList>
    </citation>
    <scope>NUCLEOTIDE SEQUENCE [LARGE SCALE GENOMIC DNA]</scope>
    <source>
        <strain evidence="4 5">KGMB01111</strain>
    </source>
</reference>
<name>A0A4Q1RKH3_9FIRM</name>
<accession>A0A4Q1RKH3</accession>
<evidence type="ECO:0008006" key="6">
    <source>
        <dbReference type="Google" id="ProtNLM"/>
    </source>
</evidence>
<dbReference type="GO" id="GO:0030313">
    <property type="term" value="C:cell envelope"/>
    <property type="evidence" value="ECO:0007669"/>
    <property type="project" value="UniProtKB-SubCell"/>
</dbReference>
<comment type="caution">
    <text evidence="4">The sequence shown here is derived from an EMBL/GenBank/DDBJ whole genome shotgun (WGS) entry which is preliminary data.</text>
</comment>
<dbReference type="Gene3D" id="2.60.40.4270">
    <property type="entry name" value="Listeria-Bacteroides repeat domain"/>
    <property type="match status" value="9"/>
</dbReference>
<protein>
    <recommendedName>
        <fullName evidence="6">Leucine-rich repeat domain-containing protein</fullName>
    </recommendedName>
</protein>
<evidence type="ECO:0000313" key="4">
    <source>
        <dbReference type="EMBL" id="RXS76218.1"/>
    </source>
</evidence>
<dbReference type="AlphaFoldDB" id="A0A4Q1RKH3"/>
<keyword evidence="5" id="KW-1185">Reference proteome</keyword>
<feature type="region of interest" description="Disordered" evidence="2">
    <location>
        <begin position="1072"/>
        <end position="1142"/>
    </location>
</feature>
<sequence length="1170" mass="124832">MYQTDRCHTGSSKTLKKDSFYYTNSLKRLTLPATLETIENIQFGRVGQGNKAGTRVVMKGMTPPTVASGAFTGVSQTTISTVTVPAGALDAYLAQINAENSSAGLIRKKETMWNNLYLREGGSYAVEYYSEYVTGVKVAYVKAGEGVTAEKVASATKAGNIFKGWNTKKNGTGEAFGEGSVPTRDLTVYPVFAASCTVQIHQEDGTTTTLEVEKDQAIGEKLPTAPEKEGYVFKEWNTSADGTGTTVTADTIITANMDIYPVYEENLPDVIKVLVNGISVDGSSLEDAIKDSKVAVADVTSIELVSGEITQNDLAYLAQITNLKKFTMHLGEDLILHGKDGNPTTVLGPNSAVLNFAPKAAGSSKGELREVHLEGVTEIQKGGIVSDSVEIVDLPDATEVGDDAFNGFGWLEKVSLPKAETIGMRAFYKCTRLTDVTLEAVKTLKKDSFYYTNSLKRLTLPATLETIENIQFGRVGQGNKAGTRVVMKGMTPPTVASGAFTGVSQTTISTVTVPAGALDAYLAQINAENSSAGLIRKKETMWNNLYLREEGSYAVEYYSEYVTGVKVAYVKAGEGVTAEKVASATKAGNIFKGWNTKKNGTGEAFGEGSVPTDDITVYPVFAAACTIQIHQEDGTTTKLEVEKGQAIRENLPAAPTKEGYLFKGWNTSADGTGTTVTADTVITENMDLYPIFEEDIPPVVEVRVVFDVDGQKSEVKVVKGEAIGSNLPADPEKDGYTFKGWNTKADGTGETVTAETVVTDEMEVYAVFEQNPAPIEEVKVVIDVDGVKTEVKVIKGEAIGSNLPADPTKDGYTFKGWNTKADGTGETVTAETVVTDEMEVYAVFEQNPAPIEEVKVVFDVDGVKTEVKVIKGEAIGSNLLADPTKDGYTFKGWNTKADGTGEAVTAETVVTDEMEVYAVFEQNPAPIEEVKVVFDVDGVKTEVKVIKGEAIGSNLPADPTKDGYTFKGWNTKADGTGEAVTAETVVTDEMEVYAVFEQNPAPIEEVKVVIDVDGVKSEVKVIKGEAIGSNLPADPTKEGYTFKGWNTKADGTGETVTADTLVSDDLEVYAIFEKTETPKDPEKPDPGKGDDTKKPETPRPTPTTTPTNTNTTKKNNTTTGTTTPASKTTTTAQTAKSVKTADATPLASTAAAGGLSLLGILAALFGKKKK</sequence>
<dbReference type="Gene3D" id="3.80.10.10">
    <property type="entry name" value="Ribonuclease Inhibitor"/>
    <property type="match status" value="1"/>
</dbReference>
<keyword evidence="3" id="KW-1133">Transmembrane helix</keyword>
<dbReference type="NCBIfam" id="TIGR02543">
    <property type="entry name" value="List_Bact_rpt"/>
    <property type="match status" value="6"/>
</dbReference>
<evidence type="ECO:0000313" key="5">
    <source>
        <dbReference type="Proteomes" id="UP000290106"/>
    </source>
</evidence>
<dbReference type="OrthoDB" id="2360352at2"/>
<dbReference type="EMBL" id="SDKC01000001">
    <property type="protein sequence ID" value="RXS76218.1"/>
    <property type="molecule type" value="Genomic_DNA"/>
</dbReference>
<evidence type="ECO:0000256" key="2">
    <source>
        <dbReference type="SAM" id="MobiDB-lite"/>
    </source>
</evidence>
<feature type="compositionally biased region" description="Low complexity" evidence="2">
    <location>
        <begin position="1104"/>
        <end position="1142"/>
    </location>
</feature>
<dbReference type="Pfam" id="PF09479">
    <property type="entry name" value="Flg_new"/>
    <property type="match status" value="9"/>
</dbReference>
<dbReference type="InterPro" id="IPR026906">
    <property type="entry name" value="LRR_5"/>
</dbReference>
<dbReference type="RefSeq" id="WP_129258794.1">
    <property type="nucleotide sequence ID" value="NZ_SDKC01000001.1"/>
</dbReference>
<evidence type="ECO:0000256" key="1">
    <source>
        <dbReference type="ARBA" id="ARBA00004196"/>
    </source>
</evidence>
<feature type="compositionally biased region" description="Basic and acidic residues" evidence="2">
    <location>
        <begin position="1073"/>
        <end position="1097"/>
    </location>
</feature>
<dbReference type="Proteomes" id="UP000290106">
    <property type="component" value="Unassembled WGS sequence"/>
</dbReference>
<dbReference type="InterPro" id="IPR013378">
    <property type="entry name" value="InlB-like_B-rpt"/>
</dbReference>
<keyword evidence="3" id="KW-0812">Transmembrane</keyword>
<feature type="transmembrane region" description="Helical" evidence="3">
    <location>
        <begin position="1146"/>
        <end position="1166"/>
    </location>
</feature>
<proteinExistence type="predicted"/>
<dbReference type="InterPro" id="IPR032675">
    <property type="entry name" value="LRR_dom_sf"/>
</dbReference>
<evidence type="ECO:0000256" key="3">
    <source>
        <dbReference type="SAM" id="Phobius"/>
    </source>
</evidence>
<comment type="subcellular location">
    <subcellularLocation>
        <location evidence="1">Cell envelope</location>
    </subcellularLocation>
</comment>
<dbReference type="Gene3D" id="3.40.50.12480">
    <property type="match status" value="1"/>
</dbReference>